<dbReference type="NCBIfam" id="NF006393">
    <property type="entry name" value="PRK08642.1"/>
    <property type="match status" value="1"/>
</dbReference>
<dbReference type="PANTHER" id="PTHR43639:SF1">
    <property type="entry name" value="SHORT-CHAIN DEHYDROGENASE_REDUCTASE FAMILY PROTEIN"/>
    <property type="match status" value="1"/>
</dbReference>
<dbReference type="PRINTS" id="PR00080">
    <property type="entry name" value="SDRFAMILY"/>
</dbReference>
<protein>
    <submittedName>
        <fullName evidence="4">3-oxoacyl-ACP reductase</fullName>
    </submittedName>
</protein>
<reference evidence="4" key="2">
    <citation type="submission" date="2020-09" db="EMBL/GenBank/DDBJ databases">
        <authorList>
            <person name="Sun Q."/>
            <person name="Zhou Y."/>
        </authorList>
    </citation>
    <scope>NUCLEOTIDE SEQUENCE</scope>
    <source>
        <strain evidence="4">CGMCC 1.15760</strain>
    </source>
</reference>
<evidence type="ECO:0000256" key="1">
    <source>
        <dbReference type="ARBA" id="ARBA00006484"/>
    </source>
</evidence>
<dbReference type="GO" id="GO:0016491">
    <property type="term" value="F:oxidoreductase activity"/>
    <property type="evidence" value="ECO:0007669"/>
    <property type="project" value="UniProtKB-KW"/>
</dbReference>
<evidence type="ECO:0000313" key="4">
    <source>
        <dbReference type="EMBL" id="GGG18908.1"/>
    </source>
</evidence>
<gene>
    <name evidence="4" type="primary">fabG</name>
    <name evidence="4" type="ORF">GCM10007425_11740</name>
</gene>
<sequence length="254" mass="27439">MNINQQVVLVTGASRGLGAQIARRFHEEGACVIINYYKNEAKAQQLVNDLGGDQVIALQADVRNAEEVKALCAQAKAHFGASITTIVNNALVDFSFNGDARPTLDDITWHAFQQQFEGSVQGALNTYQAVKDDMQQQQFGRIINIGTNLFQHPVVPYHDYNTSKAALLSMTRNMAYELGKYGIHANMVSGGLLYKTDASSATPDAVFDVIEQGTPLGKVTTPDDVAGAVLFFASPWSKGITGQNVIVDGGLVMQ</sequence>
<dbReference type="InterPro" id="IPR036291">
    <property type="entry name" value="NAD(P)-bd_dom_sf"/>
</dbReference>
<dbReference type="AlphaFoldDB" id="A0A917G214"/>
<evidence type="ECO:0000256" key="2">
    <source>
        <dbReference type="ARBA" id="ARBA00011881"/>
    </source>
</evidence>
<comment type="similarity">
    <text evidence="1">Belongs to the short-chain dehydrogenases/reductases (SDR) family.</text>
</comment>
<evidence type="ECO:0000313" key="5">
    <source>
        <dbReference type="Proteomes" id="UP000616608"/>
    </source>
</evidence>
<dbReference type="RefSeq" id="WP_188614097.1">
    <property type="nucleotide sequence ID" value="NZ_BMJT01000003.1"/>
</dbReference>
<proteinExistence type="inferred from homology"/>
<reference evidence="4" key="1">
    <citation type="journal article" date="2014" name="Int. J. Syst. Evol. Microbiol.">
        <title>Complete genome sequence of Corynebacterium casei LMG S-19264T (=DSM 44701T), isolated from a smear-ripened cheese.</title>
        <authorList>
            <consortium name="US DOE Joint Genome Institute (JGI-PGF)"/>
            <person name="Walter F."/>
            <person name="Albersmeier A."/>
            <person name="Kalinowski J."/>
            <person name="Ruckert C."/>
        </authorList>
    </citation>
    <scope>NUCLEOTIDE SEQUENCE</scope>
    <source>
        <strain evidence="4">CGMCC 1.15760</strain>
    </source>
</reference>
<dbReference type="Gene3D" id="3.40.50.720">
    <property type="entry name" value="NAD(P)-binding Rossmann-like Domain"/>
    <property type="match status" value="1"/>
</dbReference>
<comment type="subunit">
    <text evidence="2">Homotetramer.</text>
</comment>
<dbReference type="InterPro" id="IPR002347">
    <property type="entry name" value="SDR_fam"/>
</dbReference>
<accession>A0A917G214</accession>
<dbReference type="Proteomes" id="UP000616608">
    <property type="component" value="Unassembled WGS sequence"/>
</dbReference>
<dbReference type="PRINTS" id="PR00081">
    <property type="entry name" value="GDHRDH"/>
</dbReference>
<dbReference type="FunFam" id="3.40.50.720:FF:000084">
    <property type="entry name" value="Short-chain dehydrogenase reductase"/>
    <property type="match status" value="1"/>
</dbReference>
<comment type="caution">
    <text evidence="4">The sequence shown here is derived from an EMBL/GenBank/DDBJ whole genome shotgun (WGS) entry which is preliminary data.</text>
</comment>
<dbReference type="SUPFAM" id="SSF51735">
    <property type="entry name" value="NAD(P)-binding Rossmann-fold domains"/>
    <property type="match status" value="1"/>
</dbReference>
<organism evidence="4 5">
    <name type="scientific">Lysinibacillus alkalisoli</name>
    <dbReference type="NCBI Taxonomy" id="1911548"/>
    <lineage>
        <taxon>Bacteria</taxon>
        <taxon>Bacillati</taxon>
        <taxon>Bacillota</taxon>
        <taxon>Bacilli</taxon>
        <taxon>Bacillales</taxon>
        <taxon>Bacillaceae</taxon>
        <taxon>Lysinibacillus</taxon>
    </lineage>
</organism>
<dbReference type="CDD" id="cd05349">
    <property type="entry name" value="BKR_2_SDR_c"/>
    <property type="match status" value="1"/>
</dbReference>
<dbReference type="GO" id="GO:0008206">
    <property type="term" value="P:bile acid metabolic process"/>
    <property type="evidence" value="ECO:0007669"/>
    <property type="project" value="UniProtKB-ARBA"/>
</dbReference>
<dbReference type="Pfam" id="PF13561">
    <property type="entry name" value="adh_short_C2"/>
    <property type="match status" value="1"/>
</dbReference>
<keyword evidence="5" id="KW-1185">Reference proteome</keyword>
<evidence type="ECO:0000256" key="3">
    <source>
        <dbReference type="ARBA" id="ARBA00023002"/>
    </source>
</evidence>
<dbReference type="EMBL" id="BMJT01000003">
    <property type="protein sequence ID" value="GGG18908.1"/>
    <property type="molecule type" value="Genomic_DNA"/>
</dbReference>
<name>A0A917G214_9BACI</name>
<dbReference type="PANTHER" id="PTHR43639">
    <property type="entry name" value="OXIDOREDUCTASE, SHORT-CHAIN DEHYDROGENASE/REDUCTASE FAMILY (AFU_ORTHOLOGUE AFUA_5G02870)"/>
    <property type="match status" value="1"/>
</dbReference>
<keyword evidence="3" id="KW-0560">Oxidoreductase</keyword>